<keyword evidence="3" id="KW-1185">Reference proteome</keyword>
<dbReference type="InterPro" id="IPR001680">
    <property type="entry name" value="WD40_rpt"/>
</dbReference>
<evidence type="ECO:0000256" key="1">
    <source>
        <dbReference type="PROSITE-ProRule" id="PRU00221"/>
    </source>
</evidence>
<comment type="caution">
    <text evidence="2">The sequence shown here is derived from an EMBL/GenBank/DDBJ whole genome shotgun (WGS) entry which is preliminary data.</text>
</comment>
<reference evidence="2 3" key="1">
    <citation type="submission" date="2024-02" db="EMBL/GenBank/DDBJ databases">
        <title>A draft genome for the cacao thread blight pathogen Marasmius crinis-equi.</title>
        <authorList>
            <person name="Cohen S.P."/>
            <person name="Baruah I.K."/>
            <person name="Amoako-Attah I."/>
            <person name="Bukari Y."/>
            <person name="Meinhardt L.W."/>
            <person name="Bailey B.A."/>
        </authorList>
    </citation>
    <scope>NUCLEOTIDE SEQUENCE [LARGE SCALE GENOMIC DNA]</scope>
    <source>
        <strain evidence="2 3">GH-76</strain>
    </source>
</reference>
<gene>
    <name evidence="2" type="ORF">V5O48_013796</name>
</gene>
<proteinExistence type="predicted"/>
<name>A0ABR3EZ37_9AGAR</name>
<keyword evidence="1" id="KW-0853">WD repeat</keyword>
<dbReference type="EMBL" id="JBAHYK010001395">
    <property type="protein sequence ID" value="KAL0568189.1"/>
    <property type="molecule type" value="Genomic_DNA"/>
</dbReference>
<organism evidence="2 3">
    <name type="scientific">Marasmius crinis-equi</name>
    <dbReference type="NCBI Taxonomy" id="585013"/>
    <lineage>
        <taxon>Eukaryota</taxon>
        <taxon>Fungi</taxon>
        <taxon>Dikarya</taxon>
        <taxon>Basidiomycota</taxon>
        <taxon>Agaricomycotina</taxon>
        <taxon>Agaricomycetes</taxon>
        <taxon>Agaricomycetidae</taxon>
        <taxon>Agaricales</taxon>
        <taxon>Marasmiineae</taxon>
        <taxon>Marasmiaceae</taxon>
        <taxon>Marasmius</taxon>
    </lineage>
</organism>
<dbReference type="Gene3D" id="2.130.10.10">
    <property type="entry name" value="YVTN repeat-like/Quinoprotein amine dehydrogenase"/>
    <property type="match status" value="2"/>
</dbReference>
<dbReference type="Proteomes" id="UP001465976">
    <property type="component" value="Unassembled WGS sequence"/>
</dbReference>
<dbReference type="PROSITE" id="PS50082">
    <property type="entry name" value="WD_REPEATS_2"/>
    <property type="match status" value="1"/>
</dbReference>
<dbReference type="InterPro" id="IPR015943">
    <property type="entry name" value="WD40/YVTN_repeat-like_dom_sf"/>
</dbReference>
<protein>
    <submittedName>
        <fullName evidence="2">Uncharacterized protein</fullName>
    </submittedName>
</protein>
<dbReference type="SUPFAM" id="SSF50978">
    <property type="entry name" value="WD40 repeat-like"/>
    <property type="match status" value="1"/>
</dbReference>
<dbReference type="SMART" id="SM00320">
    <property type="entry name" value="WD40"/>
    <property type="match status" value="2"/>
</dbReference>
<evidence type="ECO:0000313" key="2">
    <source>
        <dbReference type="EMBL" id="KAL0568189.1"/>
    </source>
</evidence>
<evidence type="ECO:0000313" key="3">
    <source>
        <dbReference type="Proteomes" id="UP001465976"/>
    </source>
</evidence>
<sequence>MQRHNDTNEDYRLRATFRDLTKSVSSLSFSSDGRFLAASSMDGRIAIYSTDGSPRMVNSFLNLNSPPLVLVWGIGYELIVGLKNGRVCRYPNASQGTNWLSTILGSYREQKLDKDLMSIADLGKPITALTFHSATRRLFVAHQSGVNIYRRYSWGRSRTVFQTTFSYTSSFTDDWQRLSTLDPPPFDYTAVGFVFSEPFPVAILVPNWKDEVIVCYRDHGIRLVLARGPEGQTSHTRITGVMSFTRSARSLELRGLYFLKIESLTADNRCAAGLSPDSDHIAAWNLNDGIDLYNIQRAFLDKTETITLKSSNPTQVNAMLDVRYIQDGEYVLVGSNVGKPFILDPRTKKVKNILKHSEERAVASIHIAFGDSWHWRPALMGALKLVSSTGQYLANWADDRAPAGDLFGTPTRTRSIVEHDQQLSASQPTIYTVSRLTSTVVITETAIVTEIRRATPEVHNSDRESAKPLTLLLPTCGLGMDCVE</sequence>
<dbReference type="Pfam" id="PF00400">
    <property type="entry name" value="WD40"/>
    <property type="match status" value="1"/>
</dbReference>
<accession>A0ABR3EZ37</accession>
<feature type="repeat" description="WD" evidence="1">
    <location>
        <begin position="17"/>
        <end position="58"/>
    </location>
</feature>
<dbReference type="InterPro" id="IPR036322">
    <property type="entry name" value="WD40_repeat_dom_sf"/>
</dbReference>